<comment type="subcellular location">
    <subcellularLocation>
        <location evidence="1 8">Cell outer membrane</location>
        <topology evidence="1 8">Multi-pass membrane protein</topology>
    </subcellularLocation>
</comment>
<evidence type="ECO:0000256" key="7">
    <source>
        <dbReference type="ARBA" id="ARBA00023237"/>
    </source>
</evidence>
<evidence type="ECO:0000256" key="1">
    <source>
        <dbReference type="ARBA" id="ARBA00004571"/>
    </source>
</evidence>
<evidence type="ECO:0000256" key="4">
    <source>
        <dbReference type="ARBA" id="ARBA00022692"/>
    </source>
</evidence>
<keyword evidence="6 8" id="KW-0472">Membrane</keyword>
<dbReference type="GO" id="GO:0009279">
    <property type="term" value="C:cell outer membrane"/>
    <property type="evidence" value="ECO:0007669"/>
    <property type="project" value="UniProtKB-SubCell"/>
</dbReference>
<dbReference type="PROSITE" id="PS52016">
    <property type="entry name" value="TONB_DEPENDENT_REC_3"/>
    <property type="match status" value="1"/>
</dbReference>
<dbReference type="Gene3D" id="2.60.40.1120">
    <property type="entry name" value="Carboxypeptidase-like, regulatory domain"/>
    <property type="match status" value="1"/>
</dbReference>
<evidence type="ECO:0000313" key="14">
    <source>
        <dbReference type="Proteomes" id="UP000441333"/>
    </source>
</evidence>
<dbReference type="InterPro" id="IPR012910">
    <property type="entry name" value="Plug_dom"/>
</dbReference>
<evidence type="ECO:0000256" key="10">
    <source>
        <dbReference type="SAM" id="SignalP"/>
    </source>
</evidence>
<dbReference type="PANTHER" id="PTHR47234:SF3">
    <property type="entry name" value="SECRETIN_TONB SHORT N-TERMINAL DOMAIN-CONTAINING PROTEIN"/>
    <property type="match status" value="1"/>
</dbReference>
<dbReference type="SUPFAM" id="SSF49464">
    <property type="entry name" value="Carboxypeptidase regulatory domain-like"/>
    <property type="match status" value="1"/>
</dbReference>
<comment type="similarity">
    <text evidence="8 9">Belongs to the TonB-dependent receptor family.</text>
</comment>
<feature type="signal peptide" evidence="10">
    <location>
        <begin position="1"/>
        <end position="23"/>
    </location>
</feature>
<organism evidence="13 14">
    <name type="scientific">Pseudotamlana haliotis</name>
    <dbReference type="NCBI Taxonomy" id="2614804"/>
    <lineage>
        <taxon>Bacteria</taxon>
        <taxon>Pseudomonadati</taxon>
        <taxon>Bacteroidota</taxon>
        <taxon>Flavobacteriia</taxon>
        <taxon>Flavobacteriales</taxon>
        <taxon>Flavobacteriaceae</taxon>
        <taxon>Pseudotamlana</taxon>
    </lineage>
</organism>
<dbReference type="Pfam" id="PF00593">
    <property type="entry name" value="TonB_dep_Rec_b-barrel"/>
    <property type="match status" value="1"/>
</dbReference>
<name>A0A6N6M902_9FLAO</name>
<dbReference type="Pfam" id="PF07715">
    <property type="entry name" value="Plug"/>
    <property type="match status" value="1"/>
</dbReference>
<dbReference type="Pfam" id="PF13715">
    <property type="entry name" value="CarbopepD_reg_2"/>
    <property type="match status" value="1"/>
</dbReference>
<evidence type="ECO:0000259" key="12">
    <source>
        <dbReference type="Pfam" id="PF07715"/>
    </source>
</evidence>
<protein>
    <submittedName>
        <fullName evidence="13">TonB-dependent receptor</fullName>
    </submittedName>
</protein>
<evidence type="ECO:0000256" key="3">
    <source>
        <dbReference type="ARBA" id="ARBA00022452"/>
    </source>
</evidence>
<dbReference type="AlphaFoldDB" id="A0A6N6M902"/>
<dbReference type="Proteomes" id="UP000441333">
    <property type="component" value="Unassembled WGS sequence"/>
</dbReference>
<keyword evidence="3 8" id="KW-1134">Transmembrane beta strand</keyword>
<evidence type="ECO:0000256" key="2">
    <source>
        <dbReference type="ARBA" id="ARBA00022448"/>
    </source>
</evidence>
<dbReference type="EMBL" id="WAAT01000051">
    <property type="protein sequence ID" value="KAB1066892.1"/>
    <property type="molecule type" value="Genomic_DNA"/>
</dbReference>
<evidence type="ECO:0000313" key="13">
    <source>
        <dbReference type="EMBL" id="KAB1066892.1"/>
    </source>
</evidence>
<keyword evidence="14" id="KW-1185">Reference proteome</keyword>
<feature type="chain" id="PRO_5026840907" evidence="10">
    <location>
        <begin position="24"/>
        <end position="901"/>
    </location>
</feature>
<dbReference type="PANTHER" id="PTHR47234">
    <property type="match status" value="1"/>
</dbReference>
<evidence type="ECO:0000259" key="11">
    <source>
        <dbReference type="Pfam" id="PF00593"/>
    </source>
</evidence>
<keyword evidence="13" id="KW-0675">Receptor</keyword>
<keyword evidence="5 9" id="KW-0798">TonB box</keyword>
<dbReference type="InterPro" id="IPR008969">
    <property type="entry name" value="CarboxyPept-like_regulatory"/>
</dbReference>
<feature type="domain" description="TonB-dependent receptor-like beta-barrel" evidence="11">
    <location>
        <begin position="400"/>
        <end position="858"/>
    </location>
</feature>
<keyword evidence="10" id="KW-0732">Signal</keyword>
<evidence type="ECO:0000256" key="5">
    <source>
        <dbReference type="ARBA" id="ARBA00023077"/>
    </source>
</evidence>
<gene>
    <name evidence="13" type="ORF">F6U93_13645</name>
</gene>
<proteinExistence type="inferred from homology"/>
<reference evidence="13 14" key="1">
    <citation type="submission" date="2019-09" db="EMBL/GenBank/DDBJ databases">
        <authorList>
            <person name="Cao W.R."/>
        </authorList>
    </citation>
    <scope>NUCLEOTIDE SEQUENCE [LARGE SCALE GENOMIC DNA]</scope>
    <source>
        <strain evidence="13 14">B1N29</strain>
    </source>
</reference>
<keyword evidence="7 8" id="KW-0998">Cell outer membrane</keyword>
<evidence type="ECO:0000256" key="6">
    <source>
        <dbReference type="ARBA" id="ARBA00023136"/>
    </source>
</evidence>
<dbReference type="Gene3D" id="2.170.130.10">
    <property type="entry name" value="TonB-dependent receptor, plug domain"/>
    <property type="match status" value="1"/>
</dbReference>
<feature type="domain" description="TonB-dependent receptor plug" evidence="12">
    <location>
        <begin position="123"/>
        <end position="243"/>
    </location>
</feature>
<dbReference type="RefSeq" id="WP_150940781.1">
    <property type="nucleotide sequence ID" value="NZ_WAAT01000051.1"/>
</dbReference>
<evidence type="ECO:0000256" key="8">
    <source>
        <dbReference type="PROSITE-ProRule" id="PRU01360"/>
    </source>
</evidence>
<dbReference type="InterPro" id="IPR036942">
    <property type="entry name" value="Beta-barrel_TonB_sf"/>
</dbReference>
<comment type="caution">
    <text evidence="13">The sequence shown here is derived from an EMBL/GenBank/DDBJ whole genome shotgun (WGS) entry which is preliminary data.</text>
</comment>
<sequence>MPIKICLHLLTLISLLSGQFLHAQNRAILSGTVTDEFGKLPGALISIEGSNIQTTTNIDGNYTLNLEEGDYVVTASFIMYQSKSVSVTINVGDDLIANFMLETGFSADEPVSLGTRSRPQSALETTVPIEIITPEEISESSHFELTEILHYLSPSFHSTPQTISDGTDHIDPATLRGLGPDQVLVLINGKRRHTSSMLNINGTIGRGTVGTDFNAIPVSSIDRIEILRDGATSQYGSDAIAGVINIVLKNQTDIIKIDSRLKTNIEGDGVTSYFGANFGFKIGNTGFINITGEFRDRKATNRAGNYTGNIYSTDDAIDAQLIAQNDFFGKTGYNDQQVMEIGSAAVRNTAVSVNGELSVFKKAKLYFFGGRNSREGNSAGFYRFPNEPDRVVEALHPNGFSPRIITNIQDNALTIGLSGEKNDWNLDFSHSMGNNTVDFTVSNSNNASLGVRSPKTFKSGGYLYSLNTTNIDIDKEFDYLEGLSVAFGGELRVEGYEIISGEEASYINGDATYIDENGDEHPRLIGAQVFPGIQPSDELERIRSNASVYLDLELRPLEPLLFKAAYRFESNNDFGENSVWKLSGRYLLNKNISFRSSYSTGFRAPSLHQVYFQKISTQYFDGDISQVGTFNHESSLVTDLFKVNKLTPELSKHFSLGWSTKFNNKYSFALDYYNINIKDRIILSGGFGKGYLTQLEPYGVTTAQFFVNAIDSKTNGVEATFTYQDKLGSGLFNGRIAANYMKTNVTNVNEDSVENGDIDDLFNREERSRVESAQPNFKVNSSLQYEIDHFEFNLVGTYFGSLEYLHPDDGDPNNWQLNEYTGKVETRDQTFSPKFVTDLFVTYRVTNFLNATVGCNNIFNVYPDEHTHSSNTINGSFTYSRRVQQFGVNGANAFIKLLLRL</sequence>
<dbReference type="InterPro" id="IPR000531">
    <property type="entry name" value="Beta-barrel_TonB"/>
</dbReference>
<accession>A0A6N6M902</accession>
<evidence type="ECO:0000256" key="9">
    <source>
        <dbReference type="RuleBase" id="RU003357"/>
    </source>
</evidence>
<dbReference type="SUPFAM" id="SSF56935">
    <property type="entry name" value="Porins"/>
    <property type="match status" value="1"/>
</dbReference>
<keyword evidence="4 8" id="KW-0812">Transmembrane</keyword>
<dbReference type="InterPro" id="IPR037066">
    <property type="entry name" value="Plug_dom_sf"/>
</dbReference>
<keyword evidence="2 8" id="KW-0813">Transport</keyword>
<dbReference type="InterPro" id="IPR039426">
    <property type="entry name" value="TonB-dep_rcpt-like"/>
</dbReference>
<dbReference type="Gene3D" id="2.40.170.20">
    <property type="entry name" value="TonB-dependent receptor, beta-barrel domain"/>
    <property type="match status" value="1"/>
</dbReference>